<dbReference type="InParanoid" id="C3YPC0"/>
<dbReference type="GO" id="GO:0006310">
    <property type="term" value="P:DNA recombination"/>
    <property type="evidence" value="ECO:0007669"/>
    <property type="project" value="UniProtKB-KW"/>
</dbReference>
<dbReference type="InterPro" id="IPR013762">
    <property type="entry name" value="Integrase-like_cat_sf"/>
</dbReference>
<proteinExistence type="predicted"/>
<name>C3YPC0_BRAFL</name>
<gene>
    <name evidence="2" type="ORF">BRAFLDRAFT_94572</name>
</gene>
<dbReference type="SUPFAM" id="SSF56349">
    <property type="entry name" value="DNA breaking-rejoining enzymes"/>
    <property type="match status" value="1"/>
</dbReference>
<keyword evidence="1" id="KW-0233">DNA recombination</keyword>
<accession>C3YPC0</accession>
<reference evidence="2" key="1">
    <citation type="journal article" date="2008" name="Nature">
        <title>The amphioxus genome and the evolution of the chordate karyotype.</title>
        <authorList>
            <consortium name="US DOE Joint Genome Institute (JGI-PGF)"/>
            <person name="Putnam N.H."/>
            <person name="Butts T."/>
            <person name="Ferrier D.E.K."/>
            <person name="Furlong R.F."/>
            <person name="Hellsten U."/>
            <person name="Kawashima T."/>
            <person name="Robinson-Rechavi M."/>
            <person name="Shoguchi E."/>
            <person name="Terry A."/>
            <person name="Yu J.-K."/>
            <person name="Benito-Gutierrez E.L."/>
            <person name="Dubchak I."/>
            <person name="Garcia-Fernandez J."/>
            <person name="Gibson-Brown J.J."/>
            <person name="Grigoriev I.V."/>
            <person name="Horton A.C."/>
            <person name="de Jong P.J."/>
            <person name="Jurka J."/>
            <person name="Kapitonov V.V."/>
            <person name="Kohara Y."/>
            <person name="Kuroki Y."/>
            <person name="Lindquist E."/>
            <person name="Lucas S."/>
            <person name="Osoegawa K."/>
            <person name="Pennacchio L.A."/>
            <person name="Salamov A.A."/>
            <person name="Satou Y."/>
            <person name="Sauka-Spengler T."/>
            <person name="Schmutz J."/>
            <person name="Shin-I T."/>
            <person name="Toyoda A."/>
            <person name="Bronner-Fraser M."/>
            <person name="Fujiyama A."/>
            <person name="Holland L.Z."/>
            <person name="Holland P.W.H."/>
            <person name="Satoh N."/>
            <person name="Rokhsar D.S."/>
        </authorList>
    </citation>
    <scope>NUCLEOTIDE SEQUENCE [LARGE SCALE GENOMIC DNA]</scope>
    <source>
        <strain evidence="2">S238N-H82</strain>
        <tissue evidence="2">Testes</tissue>
    </source>
</reference>
<evidence type="ECO:0000256" key="1">
    <source>
        <dbReference type="ARBA" id="ARBA00023172"/>
    </source>
</evidence>
<evidence type="ECO:0000313" key="2">
    <source>
        <dbReference type="EMBL" id="EEN57704.1"/>
    </source>
</evidence>
<dbReference type="Gene3D" id="1.10.443.10">
    <property type="entry name" value="Intergrase catalytic core"/>
    <property type="match status" value="1"/>
</dbReference>
<organism>
    <name type="scientific">Branchiostoma floridae</name>
    <name type="common">Florida lancelet</name>
    <name type="synonym">Amphioxus</name>
    <dbReference type="NCBI Taxonomy" id="7739"/>
    <lineage>
        <taxon>Eukaryota</taxon>
        <taxon>Metazoa</taxon>
        <taxon>Chordata</taxon>
        <taxon>Cephalochordata</taxon>
        <taxon>Leptocardii</taxon>
        <taxon>Amphioxiformes</taxon>
        <taxon>Branchiostomatidae</taxon>
        <taxon>Branchiostoma</taxon>
    </lineage>
</organism>
<dbReference type="GO" id="GO:0015074">
    <property type="term" value="P:DNA integration"/>
    <property type="evidence" value="ECO:0007669"/>
    <property type="project" value="InterPro"/>
</dbReference>
<protein>
    <submittedName>
        <fullName evidence="2">Uncharacterized protein</fullName>
    </submittedName>
</protein>
<dbReference type="GO" id="GO:0003677">
    <property type="term" value="F:DNA binding"/>
    <property type="evidence" value="ECO:0007669"/>
    <property type="project" value="InterPro"/>
</dbReference>
<sequence>MEGALKKYLKEMDCDEGETLHSFRTGCAITLAATGVPEKQARQHIGWCSNRMPDHYTGASRVLQAGGLSAALASTKAASAVQSFEGTNNFRGLQAAFPLTVSGRKEFGAGTPEAVGGACTQDK</sequence>
<dbReference type="AlphaFoldDB" id="C3YPC0"/>
<dbReference type="InterPro" id="IPR011010">
    <property type="entry name" value="DNA_brk_join_enz"/>
</dbReference>
<dbReference type="EMBL" id="GG666538">
    <property type="protein sequence ID" value="EEN57704.1"/>
    <property type="molecule type" value="Genomic_DNA"/>
</dbReference>